<feature type="binding site" evidence="9">
    <location>
        <position position="25"/>
    </location>
    <ligand>
        <name>Mg(2+)</name>
        <dbReference type="ChEBI" id="CHEBI:18420"/>
    </ligand>
</feature>
<comment type="cofactor">
    <cofactor evidence="9">
        <name>Mg(2+)</name>
        <dbReference type="ChEBI" id="CHEBI:18420"/>
    </cofactor>
    <text evidence="9">Binds 1 Mg(2+) ion per monomer.</text>
</comment>
<dbReference type="InterPro" id="IPR004536">
    <property type="entry name" value="SPS/SelD"/>
</dbReference>
<keyword evidence="3 9" id="KW-0479">Metal-binding</keyword>
<dbReference type="PIRSF" id="PIRSF036407">
    <property type="entry name" value="Selenphspht_syn"/>
    <property type="match status" value="1"/>
</dbReference>
<evidence type="ECO:0000256" key="5">
    <source>
        <dbReference type="ARBA" id="ARBA00022777"/>
    </source>
</evidence>
<dbReference type="Proteomes" id="UP000076964">
    <property type="component" value="Unassembled WGS sequence"/>
</dbReference>
<dbReference type="InterPro" id="IPR036921">
    <property type="entry name" value="PurM-like_N_sf"/>
</dbReference>
<dbReference type="GO" id="GO:0000287">
    <property type="term" value="F:magnesium ion binding"/>
    <property type="evidence" value="ECO:0007669"/>
    <property type="project" value="UniProtKB-UniRule"/>
</dbReference>
<feature type="domain" description="PurM-like C-terminal" evidence="11">
    <location>
        <begin position="142"/>
        <end position="316"/>
    </location>
</feature>
<protein>
    <recommendedName>
        <fullName evidence="9">Selenide, water dikinase</fullName>
        <ecNumber evidence="9">2.7.9.3</ecNumber>
    </recommendedName>
    <alternativeName>
        <fullName evidence="9">Selenium donor protein</fullName>
    </alternativeName>
    <alternativeName>
        <fullName evidence="9">Selenophosphate synthase</fullName>
    </alternativeName>
</protein>
<evidence type="ECO:0000256" key="6">
    <source>
        <dbReference type="ARBA" id="ARBA00022840"/>
    </source>
</evidence>
<dbReference type="GO" id="GO:0005524">
    <property type="term" value="F:ATP binding"/>
    <property type="evidence" value="ECO:0007669"/>
    <property type="project" value="UniProtKB-UniRule"/>
</dbReference>
<dbReference type="SUPFAM" id="SSF55326">
    <property type="entry name" value="PurM N-terminal domain-like"/>
    <property type="match status" value="1"/>
</dbReference>
<evidence type="ECO:0000256" key="4">
    <source>
        <dbReference type="ARBA" id="ARBA00022741"/>
    </source>
</evidence>
<dbReference type="InterPro" id="IPR010918">
    <property type="entry name" value="PurM-like_C_dom"/>
</dbReference>
<reference evidence="12 13" key="1">
    <citation type="submission" date="2016-02" db="EMBL/GenBank/DDBJ databases">
        <title>Draft genome sequence of Thermodesulfatator sp. S606.</title>
        <authorList>
            <person name="Lai Q."/>
            <person name="Cao J."/>
            <person name="Dupont S."/>
            <person name="Shao Z."/>
            <person name="Jebbar M."/>
            <person name="Alain K."/>
        </authorList>
    </citation>
    <scope>NUCLEOTIDE SEQUENCE [LARGE SCALE GENOMIC DNA]</scope>
    <source>
        <strain evidence="12 13">S606</strain>
    </source>
</reference>
<evidence type="ECO:0000313" key="13">
    <source>
        <dbReference type="Proteomes" id="UP000076964"/>
    </source>
</evidence>
<gene>
    <name evidence="9" type="primary">selD</name>
    <name evidence="12" type="ORF">TH606_06020</name>
</gene>
<dbReference type="Pfam" id="PF02769">
    <property type="entry name" value="AIRS_C"/>
    <property type="match status" value="1"/>
</dbReference>
<dbReference type="InterPro" id="IPR023061">
    <property type="entry name" value="SelD_I"/>
</dbReference>
<dbReference type="InterPro" id="IPR016188">
    <property type="entry name" value="PurM-like_N"/>
</dbReference>
<feature type="binding site" description="in other chain" evidence="9">
    <location>
        <position position="42"/>
    </location>
    <ligand>
        <name>ATP</name>
        <dbReference type="ChEBI" id="CHEBI:30616"/>
        <note>ligand shared between dimeric partners</note>
    </ligand>
</feature>
<evidence type="ECO:0000313" key="12">
    <source>
        <dbReference type="EMBL" id="OAG27591.1"/>
    </source>
</evidence>
<keyword evidence="8 9" id="KW-0711">Selenium</keyword>
<dbReference type="PANTHER" id="PTHR10256">
    <property type="entry name" value="SELENIDE, WATER DIKINASE"/>
    <property type="match status" value="1"/>
</dbReference>
<dbReference type="GO" id="GO:0004756">
    <property type="term" value="F:selenide, water dikinase activity"/>
    <property type="evidence" value="ECO:0007669"/>
    <property type="project" value="UniProtKB-UniRule"/>
</dbReference>
<feature type="domain" description="PurM-like N-terminal" evidence="10">
    <location>
        <begin position="24"/>
        <end position="130"/>
    </location>
</feature>
<name>A0A177E7W9_9BACT</name>
<accession>A0A177E7W9</accession>
<dbReference type="GO" id="GO:0016260">
    <property type="term" value="P:selenocysteine biosynthetic process"/>
    <property type="evidence" value="ECO:0007669"/>
    <property type="project" value="InterPro"/>
</dbReference>
<comment type="subunit">
    <text evidence="9">Homodimer.</text>
</comment>
<evidence type="ECO:0000259" key="10">
    <source>
        <dbReference type="Pfam" id="PF00586"/>
    </source>
</evidence>
<sequence length="322" mass="34326">MAEILKDLPIFKDPNLLVGFEGASDAAIYRLTDDLALICTLDFFTPIVDDPYWFGQIAAANSLSDVYAMGGKPLLALNIVCFPRKEDKKILKEILRGGIDKIKEAEAVLAGGHSVDDQEIKYGLSVVGLVHPEKYVSNSGTKPGDVLFLTKPLGTGILATAIKGGLASSDTEKRMIEVMATLNKAASQAMTEVGVSAATDITGFGLLGHALEMAQASRVTLVIQAKSVPVIKEALEFARMGIIPEGDYANVCFCQNSVEIQGEIDEALLSVLYDAQTSGGLLISVPETKADEFYTKLLEKGVFEAARIGQVEEGAAKVIVTP</sequence>
<dbReference type="Pfam" id="PF00586">
    <property type="entry name" value="AIRS"/>
    <property type="match status" value="1"/>
</dbReference>
<feature type="binding site" evidence="9">
    <location>
        <begin position="112"/>
        <end position="114"/>
    </location>
    <ligand>
        <name>ATP</name>
        <dbReference type="ChEBI" id="CHEBI:30616"/>
        <note>ligand shared between dimeric partners</note>
    </ligand>
</feature>
<proteinExistence type="inferred from homology"/>
<keyword evidence="5 9" id="KW-0418">Kinase</keyword>
<dbReference type="Gene3D" id="3.30.1330.10">
    <property type="entry name" value="PurM-like, N-terminal domain"/>
    <property type="match status" value="1"/>
</dbReference>
<organism evidence="12 13">
    <name type="scientific">Thermodesulfatator autotrophicus</name>
    <dbReference type="NCBI Taxonomy" id="1795632"/>
    <lineage>
        <taxon>Bacteria</taxon>
        <taxon>Pseudomonadati</taxon>
        <taxon>Thermodesulfobacteriota</taxon>
        <taxon>Thermodesulfobacteria</taxon>
        <taxon>Thermodesulfobacteriales</taxon>
        <taxon>Thermodesulfatatoraceae</taxon>
        <taxon>Thermodesulfatator</taxon>
    </lineage>
</organism>
<comment type="caution">
    <text evidence="9">Lacks conserved residue(s) required for the propagation of feature annotation.</text>
</comment>
<dbReference type="STRING" id="1795632.TH606_06020"/>
<keyword evidence="2 9" id="KW-0808">Transferase</keyword>
<evidence type="ECO:0000256" key="7">
    <source>
        <dbReference type="ARBA" id="ARBA00022842"/>
    </source>
</evidence>
<dbReference type="EMBL" id="LSFI01000025">
    <property type="protein sequence ID" value="OAG27591.1"/>
    <property type="molecule type" value="Genomic_DNA"/>
</dbReference>
<dbReference type="InterPro" id="IPR036676">
    <property type="entry name" value="PurM-like_C_sf"/>
</dbReference>
<dbReference type="HAMAP" id="MF_00625">
    <property type="entry name" value="SelD"/>
    <property type="match status" value="1"/>
</dbReference>
<evidence type="ECO:0000256" key="3">
    <source>
        <dbReference type="ARBA" id="ARBA00022723"/>
    </source>
</evidence>
<feature type="binding site" description="in other chain" evidence="9">
    <location>
        <position position="65"/>
    </location>
    <ligand>
        <name>ATP</name>
        <dbReference type="ChEBI" id="CHEBI:30616"/>
        <note>ligand shared between dimeric partners</note>
    </ligand>
</feature>
<comment type="similarity">
    <text evidence="1 9">Belongs to the selenophosphate synthase 1 family. Class I subfamily.</text>
</comment>
<keyword evidence="13" id="KW-1185">Reference proteome</keyword>
<dbReference type="CDD" id="cd02195">
    <property type="entry name" value="SelD"/>
    <property type="match status" value="1"/>
</dbReference>
<feature type="binding site" evidence="9">
    <location>
        <position position="200"/>
    </location>
    <ligand>
        <name>Mg(2+)</name>
        <dbReference type="ChEBI" id="CHEBI:18420"/>
    </ligand>
</feature>
<evidence type="ECO:0000256" key="2">
    <source>
        <dbReference type="ARBA" id="ARBA00022679"/>
    </source>
</evidence>
<dbReference type="EC" id="2.7.9.3" evidence="9"/>
<keyword evidence="7 9" id="KW-0460">Magnesium</keyword>
<evidence type="ECO:0000259" key="11">
    <source>
        <dbReference type="Pfam" id="PF02769"/>
    </source>
</evidence>
<dbReference type="GO" id="GO:0005737">
    <property type="term" value="C:cytoplasm"/>
    <property type="evidence" value="ECO:0007669"/>
    <property type="project" value="TreeGrafter"/>
</dbReference>
<dbReference type="SUPFAM" id="SSF56042">
    <property type="entry name" value="PurM C-terminal domain-like"/>
    <property type="match status" value="1"/>
</dbReference>
<dbReference type="PANTHER" id="PTHR10256:SF0">
    <property type="entry name" value="INACTIVE SELENIDE, WATER DIKINASE-LIKE PROTEIN-RELATED"/>
    <property type="match status" value="1"/>
</dbReference>
<comment type="caution">
    <text evidence="12">The sequence shown here is derived from an EMBL/GenBank/DDBJ whole genome shotgun (WGS) entry which is preliminary data.</text>
</comment>
<evidence type="ECO:0000256" key="9">
    <source>
        <dbReference type="HAMAP-Rule" id="MF_00625"/>
    </source>
</evidence>
<comment type="catalytic activity">
    <reaction evidence="9">
        <text>hydrogenselenide + ATP + H2O = selenophosphate + AMP + phosphate + 2 H(+)</text>
        <dbReference type="Rhea" id="RHEA:18737"/>
        <dbReference type="ChEBI" id="CHEBI:15377"/>
        <dbReference type="ChEBI" id="CHEBI:15378"/>
        <dbReference type="ChEBI" id="CHEBI:16144"/>
        <dbReference type="ChEBI" id="CHEBI:29317"/>
        <dbReference type="ChEBI" id="CHEBI:30616"/>
        <dbReference type="ChEBI" id="CHEBI:43474"/>
        <dbReference type="ChEBI" id="CHEBI:456215"/>
        <dbReference type="EC" id="2.7.9.3"/>
    </reaction>
</comment>
<comment type="function">
    <text evidence="9">Synthesizes selenophosphate from selenide and ATP.</text>
</comment>
<keyword evidence="6 9" id="KW-0067">ATP-binding</keyword>
<dbReference type="AlphaFoldDB" id="A0A177E7W9"/>
<evidence type="ECO:0000256" key="1">
    <source>
        <dbReference type="ARBA" id="ARBA00008026"/>
    </source>
</evidence>
<dbReference type="NCBIfam" id="TIGR00476">
    <property type="entry name" value="selD"/>
    <property type="match status" value="1"/>
</dbReference>
<dbReference type="Gene3D" id="3.90.650.10">
    <property type="entry name" value="PurM-like C-terminal domain"/>
    <property type="match status" value="1"/>
</dbReference>
<keyword evidence="4 9" id="KW-0547">Nucleotide-binding</keyword>
<dbReference type="NCBIfam" id="NF002098">
    <property type="entry name" value="PRK00943.1"/>
    <property type="match status" value="1"/>
</dbReference>
<feature type="binding site" evidence="9">
    <location>
        <position position="65"/>
    </location>
    <ligand>
        <name>Mg(2+)</name>
        <dbReference type="ChEBI" id="CHEBI:18420"/>
    </ligand>
</feature>
<evidence type="ECO:0000256" key="8">
    <source>
        <dbReference type="ARBA" id="ARBA00023266"/>
    </source>
</evidence>